<accession>A0A4R1FPX5</accession>
<dbReference type="SUPFAM" id="SSF46785">
    <property type="entry name" value="Winged helix' DNA-binding domain"/>
    <property type="match status" value="1"/>
</dbReference>
<name>A0A4R1FPX5_9NOCA</name>
<dbReference type="InterPro" id="IPR036388">
    <property type="entry name" value="WH-like_DNA-bd_sf"/>
</dbReference>
<dbReference type="RefSeq" id="WP_067445721.1">
    <property type="nucleotide sequence ID" value="NZ_SMFR01000002.1"/>
</dbReference>
<comment type="caution">
    <text evidence="1">The sequence shown here is derived from an EMBL/GenBank/DDBJ whole genome shotgun (WGS) entry which is preliminary data.</text>
</comment>
<evidence type="ECO:0000313" key="2">
    <source>
        <dbReference type="Proteomes" id="UP000294856"/>
    </source>
</evidence>
<evidence type="ECO:0000313" key="1">
    <source>
        <dbReference type="EMBL" id="TCJ96917.1"/>
    </source>
</evidence>
<reference evidence="1 2" key="1">
    <citation type="submission" date="2019-03" db="EMBL/GenBank/DDBJ databases">
        <title>Genomic Encyclopedia of Type Strains, Phase IV (KMG-IV): sequencing the most valuable type-strain genomes for metagenomic binning, comparative biology and taxonomic classification.</title>
        <authorList>
            <person name="Goeker M."/>
        </authorList>
    </citation>
    <scope>NUCLEOTIDE SEQUENCE [LARGE SCALE GENOMIC DNA]</scope>
    <source>
        <strain evidence="1 2">DSM 44684</strain>
    </source>
</reference>
<proteinExistence type="predicted"/>
<keyword evidence="2" id="KW-1185">Reference proteome</keyword>
<dbReference type="Proteomes" id="UP000294856">
    <property type="component" value="Unassembled WGS sequence"/>
</dbReference>
<sequence length="141" mass="15358">MLQKNTTKRIGYWLLHLHQQFDAATGALLHEQRLTRRDWQILHALQIGLGSVAELDAAFAPFLVADGARTYQPIVDDFTARGWVESAGAALRLTAAGEAAHERAEALVNAHADDSLRGITEEEFLAANAVLAKISANIDTD</sequence>
<dbReference type="STRING" id="1210063.GCA_001612665_00610"/>
<gene>
    <name evidence="1" type="ORF">DFR71_2951</name>
</gene>
<dbReference type="EMBL" id="SMFR01000002">
    <property type="protein sequence ID" value="TCJ96917.1"/>
    <property type="molecule type" value="Genomic_DNA"/>
</dbReference>
<organism evidence="1 2">
    <name type="scientific">Nocardia alba</name>
    <dbReference type="NCBI Taxonomy" id="225051"/>
    <lineage>
        <taxon>Bacteria</taxon>
        <taxon>Bacillati</taxon>
        <taxon>Actinomycetota</taxon>
        <taxon>Actinomycetes</taxon>
        <taxon>Mycobacteriales</taxon>
        <taxon>Nocardiaceae</taxon>
        <taxon>Nocardia</taxon>
    </lineage>
</organism>
<dbReference type="Gene3D" id="1.10.10.10">
    <property type="entry name" value="Winged helix-like DNA-binding domain superfamily/Winged helix DNA-binding domain"/>
    <property type="match status" value="1"/>
</dbReference>
<evidence type="ECO:0008006" key="3">
    <source>
        <dbReference type="Google" id="ProtNLM"/>
    </source>
</evidence>
<dbReference type="InterPro" id="IPR036390">
    <property type="entry name" value="WH_DNA-bd_sf"/>
</dbReference>
<dbReference type="OrthoDB" id="3697068at2"/>
<dbReference type="AlphaFoldDB" id="A0A4R1FPX5"/>
<protein>
    <recommendedName>
        <fullName evidence="3">DNA-binding MarR family transcriptional regulator</fullName>
    </recommendedName>
</protein>